<name>A0A816U6R4_BRANA</name>
<accession>A0A816U6R4</accession>
<evidence type="ECO:0000313" key="2">
    <source>
        <dbReference type="EMBL" id="CAF2105389.1"/>
    </source>
</evidence>
<feature type="non-terminal residue" evidence="2">
    <location>
        <position position="1"/>
    </location>
</feature>
<dbReference type="AlphaFoldDB" id="A0A816U6R4"/>
<gene>
    <name evidence="2" type="ORF">DARMORV10_C08P01800.1</name>
</gene>
<reference evidence="2" key="1">
    <citation type="submission" date="2021-01" db="EMBL/GenBank/DDBJ databases">
        <authorList>
            <consortium name="Genoscope - CEA"/>
            <person name="William W."/>
        </authorList>
    </citation>
    <scope>NUCLEOTIDE SEQUENCE</scope>
</reference>
<feature type="region of interest" description="Disordered" evidence="1">
    <location>
        <begin position="48"/>
        <end position="67"/>
    </location>
</feature>
<evidence type="ECO:0000256" key="1">
    <source>
        <dbReference type="SAM" id="MobiDB-lite"/>
    </source>
</evidence>
<proteinExistence type="predicted"/>
<sequence>VTKSSRSWRGLRASSRAKLCEMHICGRIPSIHLRALSRRFGMRKASRFMSKMTPDQGRGSQMTDGAISIREREVYEHQTLRR</sequence>
<organism evidence="2">
    <name type="scientific">Brassica napus</name>
    <name type="common">Rape</name>
    <dbReference type="NCBI Taxonomy" id="3708"/>
    <lineage>
        <taxon>Eukaryota</taxon>
        <taxon>Viridiplantae</taxon>
        <taxon>Streptophyta</taxon>
        <taxon>Embryophyta</taxon>
        <taxon>Tracheophyta</taxon>
        <taxon>Spermatophyta</taxon>
        <taxon>Magnoliopsida</taxon>
        <taxon>eudicotyledons</taxon>
        <taxon>Gunneridae</taxon>
        <taxon>Pentapetalae</taxon>
        <taxon>rosids</taxon>
        <taxon>malvids</taxon>
        <taxon>Brassicales</taxon>
        <taxon>Brassicaceae</taxon>
        <taxon>Brassiceae</taxon>
        <taxon>Brassica</taxon>
    </lineage>
</organism>
<dbReference type="Proteomes" id="UP001295469">
    <property type="component" value="Chromosome C08"/>
</dbReference>
<dbReference type="EMBL" id="HG994372">
    <property type="protein sequence ID" value="CAF2105389.1"/>
    <property type="molecule type" value="Genomic_DNA"/>
</dbReference>
<protein>
    <submittedName>
        <fullName evidence="2">(rape) hypothetical protein</fullName>
    </submittedName>
</protein>